<keyword evidence="2 7" id="KW-0813">Transport</keyword>
<feature type="domain" description="ABC transmembrane type-1" evidence="8">
    <location>
        <begin position="596"/>
        <end position="799"/>
    </location>
</feature>
<dbReference type="STRING" id="1424294.Gferi_13000"/>
<feature type="transmembrane region" description="Helical" evidence="7">
    <location>
        <begin position="677"/>
        <end position="699"/>
    </location>
</feature>
<evidence type="ECO:0000256" key="4">
    <source>
        <dbReference type="ARBA" id="ARBA00022692"/>
    </source>
</evidence>
<protein>
    <recommendedName>
        <fullName evidence="8">ABC transmembrane type-1 domain-containing protein</fullName>
    </recommendedName>
</protein>
<dbReference type="Gene3D" id="1.10.3720.10">
    <property type="entry name" value="MetI-like"/>
    <property type="match status" value="1"/>
</dbReference>
<dbReference type="GO" id="GO:0005886">
    <property type="term" value="C:plasma membrane"/>
    <property type="evidence" value="ECO:0007669"/>
    <property type="project" value="UniProtKB-SubCell"/>
</dbReference>
<evidence type="ECO:0000256" key="6">
    <source>
        <dbReference type="ARBA" id="ARBA00023136"/>
    </source>
</evidence>
<dbReference type="KEGG" id="gfe:Gferi_13000"/>
<name>A0A1D8GHN5_9FIRM</name>
<keyword evidence="5 7" id="KW-1133">Transmembrane helix</keyword>
<dbReference type="SUPFAM" id="SSF53187">
    <property type="entry name" value="Zn-dependent exopeptidases"/>
    <property type="match status" value="1"/>
</dbReference>
<keyword evidence="10" id="KW-1185">Reference proteome</keyword>
<evidence type="ECO:0000313" key="9">
    <source>
        <dbReference type="EMBL" id="AOT70418.1"/>
    </source>
</evidence>
<dbReference type="PROSITE" id="PS50928">
    <property type="entry name" value="ABC_TM1"/>
    <property type="match status" value="1"/>
</dbReference>
<feature type="transmembrane region" description="Helical" evidence="7">
    <location>
        <begin position="602"/>
        <end position="620"/>
    </location>
</feature>
<comment type="similarity">
    <text evidence="7">Belongs to the binding-protein-dependent transport system permease family.</text>
</comment>
<organism evidence="9 10">
    <name type="scientific">Geosporobacter ferrireducens</name>
    <dbReference type="NCBI Taxonomy" id="1424294"/>
    <lineage>
        <taxon>Bacteria</taxon>
        <taxon>Bacillati</taxon>
        <taxon>Bacillota</taxon>
        <taxon>Clostridia</taxon>
        <taxon>Peptostreptococcales</taxon>
        <taxon>Thermotaleaceae</taxon>
        <taxon>Geosporobacter</taxon>
    </lineage>
</organism>
<dbReference type="GO" id="GO:0055085">
    <property type="term" value="P:transmembrane transport"/>
    <property type="evidence" value="ECO:0007669"/>
    <property type="project" value="InterPro"/>
</dbReference>
<reference evidence="9 10" key="1">
    <citation type="submission" date="2016-09" db="EMBL/GenBank/DDBJ databases">
        <title>Genomic analysis reveals versatility of anaerobic energy metabolism of Geosporobacter ferrireducens IRF9 of phylum Firmicutes.</title>
        <authorList>
            <person name="Kim S.-J."/>
        </authorList>
    </citation>
    <scope>NUCLEOTIDE SEQUENCE [LARGE SCALE GENOMIC DNA]</scope>
    <source>
        <strain evidence="9 10">IRF9</strain>
    </source>
</reference>
<comment type="subcellular location">
    <subcellularLocation>
        <location evidence="1 7">Cell membrane</location>
        <topology evidence="1 7">Multi-pass membrane protein</topology>
    </subcellularLocation>
</comment>
<dbReference type="Gene3D" id="3.50.30.30">
    <property type="match status" value="1"/>
</dbReference>
<keyword evidence="3" id="KW-1003">Cell membrane</keyword>
<dbReference type="InterPro" id="IPR035906">
    <property type="entry name" value="MetI-like_sf"/>
</dbReference>
<evidence type="ECO:0000256" key="2">
    <source>
        <dbReference type="ARBA" id="ARBA00022448"/>
    </source>
</evidence>
<feature type="transmembrane region" description="Helical" evidence="7">
    <location>
        <begin position="632"/>
        <end position="657"/>
    </location>
</feature>
<feature type="transmembrane region" description="Helical" evidence="7">
    <location>
        <begin position="745"/>
        <end position="766"/>
    </location>
</feature>
<dbReference type="PANTHER" id="PTHR43163:SF7">
    <property type="entry name" value="DIPEPTIDE-TRANSPORT INTEGRAL MEMBRANE PROTEIN ABC TRANSPORTER DPPB-RELATED"/>
    <property type="match status" value="1"/>
</dbReference>
<feature type="transmembrane region" description="Helical" evidence="7">
    <location>
        <begin position="778"/>
        <end position="802"/>
    </location>
</feature>
<accession>A0A1D8GHN5</accession>
<keyword evidence="6 7" id="KW-0472">Membrane</keyword>
<dbReference type="PANTHER" id="PTHR43163">
    <property type="entry name" value="DIPEPTIDE TRANSPORT SYSTEM PERMEASE PROTEIN DPPB-RELATED"/>
    <property type="match status" value="1"/>
</dbReference>
<evidence type="ECO:0000256" key="7">
    <source>
        <dbReference type="RuleBase" id="RU363032"/>
    </source>
</evidence>
<evidence type="ECO:0000256" key="1">
    <source>
        <dbReference type="ARBA" id="ARBA00004651"/>
    </source>
</evidence>
<dbReference type="Pfam" id="PF04389">
    <property type="entry name" value="Peptidase_M28"/>
    <property type="match status" value="1"/>
</dbReference>
<dbReference type="SUPFAM" id="SSF161098">
    <property type="entry name" value="MetI-like"/>
    <property type="match status" value="1"/>
</dbReference>
<dbReference type="OrthoDB" id="233977at2"/>
<dbReference type="EMBL" id="CP017269">
    <property type="protein sequence ID" value="AOT70418.1"/>
    <property type="molecule type" value="Genomic_DNA"/>
</dbReference>
<feature type="transmembrane region" description="Helical" evidence="7">
    <location>
        <begin position="16"/>
        <end position="35"/>
    </location>
</feature>
<dbReference type="Pfam" id="PF00528">
    <property type="entry name" value="BPD_transp_1"/>
    <property type="match status" value="1"/>
</dbReference>
<keyword evidence="4 7" id="KW-0812">Transmembrane</keyword>
<evidence type="ECO:0000256" key="5">
    <source>
        <dbReference type="ARBA" id="ARBA00022989"/>
    </source>
</evidence>
<evidence type="ECO:0000259" key="8">
    <source>
        <dbReference type="PROSITE" id="PS50928"/>
    </source>
</evidence>
<sequence length="811" mass="92532">MKRVNRRGITGRKMQIISLIFSVGLIFFIFFLNVYRAFDESLFQVDYVYDHIKELSQPKYEGRYPGTEGNQLALKYVADYFEKIGVGPGGERDTYFQYFEAMVPFYGSEPFFRVMNQEGEIIQRYRIREDYRDSHQGRGFVEGELMYLNQHMIFYEKEKLKDKIVLVDLPLRAEDTRYAKESGVKAIILTAYSDRWAVVDPVKMTKASGNLLRLEDEGIIIHAMEIPTFLQLKGYAEKGYRTAIGYEYVYRKVQTANVLGKIDGKKKDAGYVIFSAHIDHVGTDYDGRYFPGALDDASGMAMVMELARVIKEQKYQPDKTILFVGWNHEEGGIVGSNYYADHPLYPLEKTQVVQLDCIGFRGVQELLFASGGRKGEILRSKFRQIGEISELKVLENAFMSSDHAPFVEKGVPAVLVTDNLWNIKEGNPLHTYRDTIDVISKENLQKIGSVLLSYIQNELYNEGIVKIFYPKEKLLLGFFMTAGICIYLIYRLNFSIPNQKIGRFAIEDIYYSVSFQLAAKFFHYILLIGTVTFLLVFISNIPTDFNLLMENGEVYTNFSISLTVQKSIVYIRNLSTEGLGKSLRNISVLEIIQTSFFKSMKLILSTLSFSIIIGMMKGILDGYRDKGKENLHSLGTIGALSIPDVLVVMIVQILIVWMHQHQILEPIMATETMRKFFIPLICLSVVPSVYISRITAVALQDEMKKDYVKAAKAKGLSRNKILISHLLIGAAMKVVDSLVSVIPILISNLILVEYFFHYPGVIYMLLKAYQEQDTATFIGLSLALGSMYALFNLIFKLIAYWVNPLKREGAY</sequence>
<dbReference type="InterPro" id="IPR000515">
    <property type="entry name" value="MetI-like"/>
</dbReference>
<dbReference type="Proteomes" id="UP000095743">
    <property type="component" value="Chromosome"/>
</dbReference>
<dbReference type="RefSeq" id="WP_069977142.1">
    <property type="nucleotide sequence ID" value="NZ_CP017269.1"/>
</dbReference>
<dbReference type="CDD" id="cd06261">
    <property type="entry name" value="TM_PBP2"/>
    <property type="match status" value="1"/>
</dbReference>
<evidence type="ECO:0000313" key="10">
    <source>
        <dbReference type="Proteomes" id="UP000095743"/>
    </source>
</evidence>
<dbReference type="Gene3D" id="3.40.630.10">
    <property type="entry name" value="Zn peptidases"/>
    <property type="match status" value="1"/>
</dbReference>
<gene>
    <name evidence="9" type="ORF">Gferi_13000</name>
</gene>
<feature type="transmembrane region" description="Helical" evidence="7">
    <location>
        <begin position="474"/>
        <end position="490"/>
    </location>
</feature>
<dbReference type="InterPro" id="IPR007484">
    <property type="entry name" value="Peptidase_M28"/>
</dbReference>
<feature type="transmembrane region" description="Helical" evidence="7">
    <location>
        <begin position="521"/>
        <end position="541"/>
    </location>
</feature>
<proteinExistence type="inferred from homology"/>
<evidence type="ECO:0000256" key="3">
    <source>
        <dbReference type="ARBA" id="ARBA00022475"/>
    </source>
</evidence>
<dbReference type="AlphaFoldDB" id="A0A1D8GHN5"/>